<gene>
    <name evidence="1" type="ORF">FCE95_16405</name>
</gene>
<reference evidence="1 2" key="1">
    <citation type="submission" date="2019-04" db="EMBL/GenBank/DDBJ databases">
        <title>Reference strain of H23.</title>
        <authorList>
            <person name="Luo X."/>
        </authorList>
    </citation>
    <scope>NUCLEOTIDE SEQUENCE [LARGE SCALE GENOMIC DNA]</scope>
    <source>
        <strain evidence="1 2">H23</strain>
    </source>
</reference>
<accession>A0A4U5JMI9</accession>
<evidence type="ECO:0000313" key="1">
    <source>
        <dbReference type="EMBL" id="TKR29701.1"/>
    </source>
</evidence>
<evidence type="ECO:0000313" key="2">
    <source>
        <dbReference type="Proteomes" id="UP000308707"/>
    </source>
</evidence>
<name>A0A4U5JMI9_9GAMM</name>
<dbReference type="AlphaFoldDB" id="A0A4U5JMI9"/>
<organism evidence="1 2">
    <name type="scientific">Luteimonas gilva</name>
    <dbReference type="NCBI Taxonomy" id="2572684"/>
    <lineage>
        <taxon>Bacteria</taxon>
        <taxon>Pseudomonadati</taxon>
        <taxon>Pseudomonadota</taxon>
        <taxon>Gammaproteobacteria</taxon>
        <taxon>Lysobacterales</taxon>
        <taxon>Lysobacteraceae</taxon>
        <taxon>Luteimonas</taxon>
    </lineage>
</organism>
<sequence>MTPQKSFLIVAIVAALLVSGGMAFGYPQQRVAAAPEQRALQAINAKRASMGLPLANAGLKPRDCSITKQCPGGGQVSCSASGDFTDCGVLKDKHGNVGGVACSRFTNTSANGGEQATVNQSKC</sequence>
<dbReference type="RefSeq" id="WP_137268104.1">
    <property type="nucleotide sequence ID" value="NZ_SZUA01000003.1"/>
</dbReference>
<protein>
    <submittedName>
        <fullName evidence="1">Uncharacterized protein</fullName>
    </submittedName>
</protein>
<keyword evidence="2" id="KW-1185">Reference proteome</keyword>
<comment type="caution">
    <text evidence="1">The sequence shown here is derived from an EMBL/GenBank/DDBJ whole genome shotgun (WGS) entry which is preliminary data.</text>
</comment>
<proteinExistence type="predicted"/>
<dbReference type="EMBL" id="SZUA01000003">
    <property type="protein sequence ID" value="TKR29701.1"/>
    <property type="molecule type" value="Genomic_DNA"/>
</dbReference>
<dbReference type="Proteomes" id="UP000308707">
    <property type="component" value="Unassembled WGS sequence"/>
</dbReference>